<evidence type="ECO:0000256" key="1">
    <source>
        <dbReference type="SAM" id="MobiDB-lite"/>
    </source>
</evidence>
<reference evidence="4" key="1">
    <citation type="submission" date="2020-11" db="EMBL/GenBank/DDBJ databases">
        <authorList>
            <consortium name="DOE Joint Genome Institute"/>
            <person name="Ahrendt S."/>
            <person name="Riley R."/>
            <person name="Andreopoulos W."/>
            <person name="Labutti K."/>
            <person name="Pangilinan J."/>
            <person name="Ruiz-Duenas F.J."/>
            <person name="Barrasa J.M."/>
            <person name="Sanchez-Garcia M."/>
            <person name="Camarero S."/>
            <person name="Miyauchi S."/>
            <person name="Serrano A."/>
            <person name="Linde D."/>
            <person name="Babiker R."/>
            <person name="Drula E."/>
            <person name="Ayuso-Fernandez I."/>
            <person name="Pacheco R."/>
            <person name="Padilla G."/>
            <person name="Ferreira P."/>
            <person name="Barriuso J."/>
            <person name="Kellner H."/>
            <person name="Castanera R."/>
            <person name="Alfaro M."/>
            <person name="Ramirez L."/>
            <person name="Pisabarro A.G."/>
            <person name="Kuo A."/>
            <person name="Tritt A."/>
            <person name="Lipzen A."/>
            <person name="He G."/>
            <person name="Yan M."/>
            <person name="Ng V."/>
            <person name="Cullen D."/>
            <person name="Martin F."/>
            <person name="Rosso M.-N."/>
            <person name="Henrissat B."/>
            <person name="Hibbett D."/>
            <person name="Martinez A.T."/>
            <person name="Grigoriev I.V."/>
        </authorList>
    </citation>
    <scope>NUCLEOTIDE SEQUENCE</scope>
    <source>
        <strain evidence="4">AH 40177</strain>
    </source>
</reference>
<proteinExistence type="predicted"/>
<keyword evidence="5" id="KW-1185">Reference proteome</keyword>
<keyword evidence="2" id="KW-1133">Transmembrane helix</keyword>
<keyword evidence="2" id="KW-0812">Transmembrane</keyword>
<name>A0A9P5PIZ0_9AGAR</name>
<gene>
    <name evidence="4" type="ORF">BDP27DRAFT_260291</name>
</gene>
<dbReference type="Proteomes" id="UP000772434">
    <property type="component" value="Unassembled WGS sequence"/>
</dbReference>
<evidence type="ECO:0000256" key="2">
    <source>
        <dbReference type="SAM" id="Phobius"/>
    </source>
</evidence>
<evidence type="ECO:0000313" key="4">
    <source>
        <dbReference type="EMBL" id="KAF9062900.1"/>
    </source>
</evidence>
<dbReference type="AlphaFoldDB" id="A0A9P5PIZ0"/>
<keyword evidence="2" id="KW-0472">Membrane</keyword>
<dbReference type="InterPro" id="IPR045338">
    <property type="entry name" value="DUF6535"/>
</dbReference>
<evidence type="ECO:0000259" key="3">
    <source>
        <dbReference type="Pfam" id="PF20153"/>
    </source>
</evidence>
<protein>
    <recommendedName>
        <fullName evidence="3">DUF6535 domain-containing protein</fullName>
    </recommendedName>
</protein>
<evidence type="ECO:0000313" key="5">
    <source>
        <dbReference type="Proteomes" id="UP000772434"/>
    </source>
</evidence>
<comment type="caution">
    <text evidence="4">The sequence shown here is derived from an EMBL/GenBank/DDBJ whole genome shotgun (WGS) entry which is preliminary data.</text>
</comment>
<feature type="domain" description="DUF6535" evidence="3">
    <location>
        <begin position="195"/>
        <end position="235"/>
    </location>
</feature>
<accession>A0A9P5PIZ0</accession>
<dbReference type="EMBL" id="JADNRY010000159">
    <property type="protein sequence ID" value="KAF9062900.1"/>
    <property type="molecule type" value="Genomic_DNA"/>
</dbReference>
<dbReference type="Pfam" id="PF20153">
    <property type="entry name" value="DUF6535"/>
    <property type="match status" value="1"/>
</dbReference>
<feature type="transmembrane region" description="Helical" evidence="2">
    <location>
        <begin position="219"/>
        <end position="243"/>
    </location>
</feature>
<organism evidence="4 5">
    <name type="scientific">Rhodocollybia butyracea</name>
    <dbReference type="NCBI Taxonomy" id="206335"/>
    <lineage>
        <taxon>Eukaryota</taxon>
        <taxon>Fungi</taxon>
        <taxon>Dikarya</taxon>
        <taxon>Basidiomycota</taxon>
        <taxon>Agaricomycotina</taxon>
        <taxon>Agaricomycetes</taxon>
        <taxon>Agaricomycetidae</taxon>
        <taxon>Agaricales</taxon>
        <taxon>Marasmiineae</taxon>
        <taxon>Omphalotaceae</taxon>
        <taxon>Rhodocollybia</taxon>
    </lineage>
</organism>
<sequence>MNEPNSAHPPSEFSSSSAMQEMLSLMRGIHAMMEMRQGRAQTPQLENKAPSLPYPLYDTSTSSPLVELEDGIHDTLSPCSTMTDSETSYAVPFSSEAGPTPEPTLSTQQDSTHADSPPSNNAATEAPLKVISKSQADLEGEIKQEKGYQTNKPFRSTRFGLQKEQVHPTTVNYDYRLKYQMDERYHELDEDARVWWVYLDEAMASDNDMVGELGDSLDILLVFAGLFSAVLTTFCGTNITVAISEL</sequence>
<feature type="region of interest" description="Disordered" evidence="1">
    <location>
        <begin position="91"/>
        <end position="126"/>
    </location>
</feature>
<dbReference type="OrthoDB" id="3219854at2759"/>